<feature type="signal peptide" evidence="5">
    <location>
        <begin position="1"/>
        <end position="19"/>
    </location>
</feature>
<reference evidence="7" key="1">
    <citation type="submission" date="2022-01" db="EMBL/GenBank/DDBJ databases">
        <title>Whole genome-based taxonomy of the Shewanellaceae.</title>
        <authorList>
            <person name="Martin-Rodriguez A.J."/>
        </authorList>
    </citation>
    <scope>NUCLEOTIDE SEQUENCE</scope>
    <source>
        <strain evidence="7">KCTC 23973</strain>
    </source>
</reference>
<feature type="binding site" evidence="3">
    <location>
        <position position="74"/>
    </location>
    <ligand>
        <name>Cu cation</name>
        <dbReference type="ChEBI" id="CHEBI:23378"/>
    </ligand>
</feature>
<dbReference type="RefSeq" id="WP_248949266.1">
    <property type="nucleotide sequence ID" value="NZ_JAKILB010000003.1"/>
</dbReference>
<dbReference type="InterPro" id="IPR013766">
    <property type="entry name" value="Thioredoxin_domain"/>
</dbReference>
<feature type="binding site" evidence="3">
    <location>
        <position position="160"/>
    </location>
    <ligand>
        <name>Cu cation</name>
        <dbReference type="ChEBI" id="CHEBI:23378"/>
    </ligand>
</feature>
<organism evidence="7 8">
    <name type="scientific">Shewanella pneumatophori</name>
    <dbReference type="NCBI Taxonomy" id="314092"/>
    <lineage>
        <taxon>Bacteria</taxon>
        <taxon>Pseudomonadati</taxon>
        <taxon>Pseudomonadota</taxon>
        <taxon>Gammaproteobacteria</taxon>
        <taxon>Alteromonadales</taxon>
        <taxon>Shewanellaceae</taxon>
        <taxon>Shewanella</taxon>
    </lineage>
</organism>
<evidence type="ECO:0000259" key="6">
    <source>
        <dbReference type="PROSITE" id="PS51352"/>
    </source>
</evidence>
<feature type="domain" description="Thioredoxin" evidence="6">
    <location>
        <begin position="36"/>
        <end position="204"/>
    </location>
</feature>
<comment type="caution">
    <text evidence="7">The sequence shown here is derived from an EMBL/GenBank/DDBJ whole genome shotgun (WGS) entry which is preliminary data.</text>
</comment>
<dbReference type="CDD" id="cd02968">
    <property type="entry name" value="SCO"/>
    <property type="match status" value="1"/>
</dbReference>
<accession>A0A9X1ZHY9</accession>
<dbReference type="EMBL" id="JAKILB010000003">
    <property type="protein sequence ID" value="MCL1138178.1"/>
    <property type="molecule type" value="Genomic_DNA"/>
</dbReference>
<keyword evidence="3" id="KW-0479">Metal-binding</keyword>
<evidence type="ECO:0000256" key="5">
    <source>
        <dbReference type="SAM" id="SignalP"/>
    </source>
</evidence>
<dbReference type="PANTHER" id="PTHR12151">
    <property type="entry name" value="ELECTRON TRANSPORT PROTIN SCO1/SENC FAMILY MEMBER"/>
    <property type="match status" value="1"/>
</dbReference>
<keyword evidence="8" id="KW-1185">Reference proteome</keyword>
<dbReference type="Gene3D" id="3.40.30.10">
    <property type="entry name" value="Glutaredoxin"/>
    <property type="match status" value="1"/>
</dbReference>
<evidence type="ECO:0000256" key="4">
    <source>
        <dbReference type="PIRSR" id="PIRSR603782-2"/>
    </source>
</evidence>
<comment type="similarity">
    <text evidence="1">Belongs to the SCO1/2 family.</text>
</comment>
<gene>
    <name evidence="7" type="ORF">L2740_06400</name>
</gene>
<dbReference type="InterPro" id="IPR003782">
    <property type="entry name" value="SCO1/SenC"/>
</dbReference>
<feature type="chain" id="PRO_5040813992" evidence="5">
    <location>
        <begin position="20"/>
        <end position="208"/>
    </location>
</feature>
<keyword evidence="5" id="KW-0732">Signal</keyword>
<evidence type="ECO:0000313" key="7">
    <source>
        <dbReference type="EMBL" id="MCL1138178.1"/>
    </source>
</evidence>
<dbReference type="Proteomes" id="UP001139293">
    <property type="component" value="Unassembled WGS sequence"/>
</dbReference>
<name>A0A9X1ZHY9_9GAMM</name>
<sequence>MKFTWIIAAILLIAAGAYASVQLSQQPLELQTSFEYPTPQPLAPFTLTDQRGNSFSNADLQGKWSLFFIGYTSCPDVCPTTMGKLTSAYAGLNQESDVQVIFMSVDPERDSTNKLENYMNFFNPDFIAVTGEHKQLFPVTRSLGFVYAMVGDGPDYQVDHSASFALVSPQGEKVAIIKPKSHSAGQLPQIKNSDLIHDVNAIIAKYSS</sequence>
<proteinExistence type="inferred from homology"/>
<evidence type="ECO:0000313" key="8">
    <source>
        <dbReference type="Proteomes" id="UP001139293"/>
    </source>
</evidence>
<dbReference type="Pfam" id="PF02630">
    <property type="entry name" value="SCO1-SenC"/>
    <property type="match status" value="1"/>
</dbReference>
<feature type="binding site" evidence="3">
    <location>
        <position position="78"/>
    </location>
    <ligand>
        <name>Cu cation</name>
        <dbReference type="ChEBI" id="CHEBI:23378"/>
    </ligand>
</feature>
<keyword evidence="2 3" id="KW-0186">Copper</keyword>
<dbReference type="InterPro" id="IPR036249">
    <property type="entry name" value="Thioredoxin-like_sf"/>
</dbReference>
<evidence type="ECO:0000256" key="3">
    <source>
        <dbReference type="PIRSR" id="PIRSR603782-1"/>
    </source>
</evidence>
<evidence type="ECO:0000256" key="1">
    <source>
        <dbReference type="ARBA" id="ARBA00010996"/>
    </source>
</evidence>
<keyword evidence="4" id="KW-1015">Disulfide bond</keyword>
<protein>
    <submittedName>
        <fullName evidence="7">SCO family protein</fullName>
    </submittedName>
</protein>
<dbReference type="SUPFAM" id="SSF52833">
    <property type="entry name" value="Thioredoxin-like"/>
    <property type="match status" value="1"/>
</dbReference>
<dbReference type="PROSITE" id="PS51352">
    <property type="entry name" value="THIOREDOXIN_2"/>
    <property type="match status" value="1"/>
</dbReference>
<feature type="disulfide bond" description="Redox-active" evidence="4">
    <location>
        <begin position="74"/>
        <end position="78"/>
    </location>
</feature>
<dbReference type="AlphaFoldDB" id="A0A9X1ZHY9"/>
<dbReference type="PANTHER" id="PTHR12151:SF25">
    <property type="entry name" value="LINALOOL DEHYDRATASE_ISOMERASE DOMAIN-CONTAINING PROTEIN"/>
    <property type="match status" value="1"/>
</dbReference>
<dbReference type="GO" id="GO:0046872">
    <property type="term" value="F:metal ion binding"/>
    <property type="evidence" value="ECO:0007669"/>
    <property type="project" value="UniProtKB-KW"/>
</dbReference>
<evidence type="ECO:0000256" key="2">
    <source>
        <dbReference type="ARBA" id="ARBA00023008"/>
    </source>
</evidence>